<evidence type="ECO:0000313" key="1">
    <source>
        <dbReference type="EMBL" id="DAD84028.1"/>
    </source>
</evidence>
<proteinExistence type="predicted"/>
<name>A0A8S5MPA0_9CAUD</name>
<sequence length="32" mass="3461">MFGVVQTLLLKESRFAGYLLACRGDGNVSTLT</sequence>
<organism evidence="1">
    <name type="scientific">Myoviridae sp. ct3Sw5</name>
    <dbReference type="NCBI Taxonomy" id="2826609"/>
    <lineage>
        <taxon>Viruses</taxon>
        <taxon>Duplodnaviria</taxon>
        <taxon>Heunggongvirae</taxon>
        <taxon>Uroviricota</taxon>
        <taxon>Caudoviricetes</taxon>
    </lineage>
</organism>
<protein>
    <submittedName>
        <fullName evidence="1">Uncharacterized protein</fullName>
    </submittedName>
</protein>
<accession>A0A8S5MPA0</accession>
<dbReference type="EMBL" id="BK014950">
    <property type="protein sequence ID" value="DAD84028.1"/>
    <property type="molecule type" value="Genomic_DNA"/>
</dbReference>
<reference evidence="1" key="1">
    <citation type="journal article" date="2021" name="Proc. Natl. Acad. Sci. U.S.A.">
        <title>A Catalog of Tens of Thousands of Viruses from Human Metagenomes Reveals Hidden Associations with Chronic Diseases.</title>
        <authorList>
            <person name="Tisza M.J."/>
            <person name="Buck C.B."/>
        </authorList>
    </citation>
    <scope>NUCLEOTIDE SEQUENCE</scope>
    <source>
        <strain evidence="1">Ct3Sw5</strain>
    </source>
</reference>